<feature type="transmembrane region" description="Helical" evidence="1">
    <location>
        <begin position="44"/>
        <end position="61"/>
    </location>
</feature>
<feature type="transmembrane region" description="Helical" evidence="1">
    <location>
        <begin position="12"/>
        <end position="37"/>
    </location>
</feature>
<sequence length="113" mass="13139">MIMRIFPIVASFWLIAAHFLRYGAWGPSLLLAVFPVLLVIRHRWVPRVMSISLVLVALKWLQVTYSLISNRLMMGDDWLRMSLIMASVVCFTLMSVCLFQSRRLKAYYRVSAD</sequence>
<keyword evidence="1" id="KW-1133">Transmembrane helix</keyword>
<gene>
    <name evidence="2" type="ORF">C9I99_10110</name>
</gene>
<dbReference type="Proteomes" id="UP000241222">
    <property type="component" value="Unassembled WGS sequence"/>
</dbReference>
<organism evidence="2 3">
    <name type="scientific">Photobacterium lutimaris</name>
    <dbReference type="NCBI Taxonomy" id="388278"/>
    <lineage>
        <taxon>Bacteria</taxon>
        <taxon>Pseudomonadati</taxon>
        <taxon>Pseudomonadota</taxon>
        <taxon>Gammaproteobacteria</taxon>
        <taxon>Vibrionales</taxon>
        <taxon>Vibrionaceae</taxon>
        <taxon>Photobacterium</taxon>
    </lineage>
</organism>
<protein>
    <recommendedName>
        <fullName evidence="4">DUF2069 domain-containing protein</fullName>
    </recommendedName>
</protein>
<evidence type="ECO:0000256" key="1">
    <source>
        <dbReference type="SAM" id="Phobius"/>
    </source>
</evidence>
<dbReference type="OrthoDB" id="6269932at2"/>
<evidence type="ECO:0000313" key="3">
    <source>
        <dbReference type="Proteomes" id="UP000241222"/>
    </source>
</evidence>
<comment type="caution">
    <text evidence="2">The sequence shown here is derived from an EMBL/GenBank/DDBJ whole genome shotgun (WGS) entry which is preliminary data.</text>
</comment>
<reference evidence="2 3" key="1">
    <citation type="submission" date="2018-03" db="EMBL/GenBank/DDBJ databases">
        <title>Whole genome sequencing of Histamine producing bacteria.</title>
        <authorList>
            <person name="Butler K."/>
        </authorList>
    </citation>
    <scope>NUCLEOTIDE SEQUENCE [LARGE SCALE GENOMIC DNA]</scope>
    <source>
        <strain evidence="2 3">JCM 13586</strain>
    </source>
</reference>
<keyword evidence="3" id="KW-1185">Reference proteome</keyword>
<dbReference type="EMBL" id="PYMH01000003">
    <property type="protein sequence ID" value="PSU34327.1"/>
    <property type="molecule type" value="Genomic_DNA"/>
</dbReference>
<proteinExistence type="predicted"/>
<accession>A0A2T3J083</accession>
<dbReference type="AlphaFoldDB" id="A0A2T3J083"/>
<dbReference type="RefSeq" id="WP_107348753.1">
    <property type="nucleotide sequence ID" value="NZ_PYMH01000003.1"/>
</dbReference>
<evidence type="ECO:0000313" key="2">
    <source>
        <dbReference type="EMBL" id="PSU34327.1"/>
    </source>
</evidence>
<keyword evidence="1" id="KW-0812">Transmembrane</keyword>
<feature type="transmembrane region" description="Helical" evidence="1">
    <location>
        <begin position="81"/>
        <end position="99"/>
    </location>
</feature>
<evidence type="ECO:0008006" key="4">
    <source>
        <dbReference type="Google" id="ProtNLM"/>
    </source>
</evidence>
<name>A0A2T3J083_9GAMM</name>
<keyword evidence="1" id="KW-0472">Membrane</keyword>